<evidence type="ECO:0000313" key="14">
    <source>
        <dbReference type="Proteomes" id="UP000265080"/>
    </source>
</evidence>
<dbReference type="SUPFAM" id="SSF49313">
    <property type="entry name" value="Cadherin-like"/>
    <property type="match status" value="9"/>
</dbReference>
<evidence type="ECO:0000256" key="1">
    <source>
        <dbReference type="ARBA" id="ARBA00004167"/>
    </source>
</evidence>
<dbReference type="FunFam" id="2.60.40.60:FF:000168">
    <property type="entry name" value="Cadherin-related family member 2"/>
    <property type="match status" value="1"/>
</dbReference>
<dbReference type="InterPro" id="IPR015919">
    <property type="entry name" value="Cadherin-like_sf"/>
</dbReference>
<keyword evidence="2 10" id="KW-0812">Transmembrane</keyword>
<feature type="domain" description="Cadherin" evidence="12">
    <location>
        <begin position="683"/>
        <end position="793"/>
    </location>
</feature>
<evidence type="ECO:0000313" key="13">
    <source>
        <dbReference type="Ensembl" id="ENSAPEP00000016960.1"/>
    </source>
</evidence>
<keyword evidence="4" id="KW-0677">Repeat</keyword>
<dbReference type="Gene3D" id="2.60.40.60">
    <property type="entry name" value="Cadherins"/>
    <property type="match status" value="9"/>
</dbReference>
<feature type="domain" description="Cadherin" evidence="12">
    <location>
        <begin position="237"/>
        <end position="346"/>
    </location>
</feature>
<organism evidence="13 14">
    <name type="scientific">Amphiprion percula</name>
    <name type="common">Orange clownfish</name>
    <name type="synonym">Lutjanus percula</name>
    <dbReference type="NCBI Taxonomy" id="161767"/>
    <lineage>
        <taxon>Eukaryota</taxon>
        <taxon>Metazoa</taxon>
        <taxon>Chordata</taxon>
        <taxon>Craniata</taxon>
        <taxon>Vertebrata</taxon>
        <taxon>Euteleostomi</taxon>
        <taxon>Actinopterygii</taxon>
        <taxon>Neopterygii</taxon>
        <taxon>Teleostei</taxon>
        <taxon>Neoteleostei</taxon>
        <taxon>Acanthomorphata</taxon>
        <taxon>Ovalentaria</taxon>
        <taxon>Pomacentridae</taxon>
        <taxon>Amphiprion</taxon>
    </lineage>
</organism>
<accession>A0A3P8SXA4</accession>
<keyword evidence="6 10" id="KW-1133">Transmembrane helix</keyword>
<dbReference type="PROSITE" id="PS50268">
    <property type="entry name" value="CADHERIN_2"/>
    <property type="match status" value="9"/>
</dbReference>
<feature type="domain" description="Cadherin" evidence="12">
    <location>
        <begin position="376"/>
        <end position="468"/>
    </location>
</feature>
<feature type="domain" description="Cadherin" evidence="12">
    <location>
        <begin position="580"/>
        <end position="682"/>
    </location>
</feature>
<name>A0A3P8SXA4_AMPPE</name>
<feature type="domain" description="Cadherin" evidence="12">
    <location>
        <begin position="469"/>
        <end position="573"/>
    </location>
</feature>
<feature type="domain" description="Cadherin" evidence="12">
    <location>
        <begin position="910"/>
        <end position="1044"/>
    </location>
</feature>
<dbReference type="GO" id="GO:0009653">
    <property type="term" value="P:anatomical structure morphogenesis"/>
    <property type="evidence" value="ECO:0007669"/>
    <property type="project" value="UniProtKB-ARBA"/>
</dbReference>
<dbReference type="GeneTree" id="ENSGT00940000165849"/>
<reference evidence="13" key="2">
    <citation type="submission" date="2025-08" db="UniProtKB">
        <authorList>
            <consortium name="Ensembl"/>
        </authorList>
    </citation>
    <scope>IDENTIFICATION</scope>
</reference>
<keyword evidence="14" id="KW-1185">Reference proteome</keyword>
<dbReference type="FunFam" id="2.60.40.60:FF:000033">
    <property type="entry name" value="FAT atypical cadherin 1"/>
    <property type="match status" value="1"/>
</dbReference>
<dbReference type="FunFam" id="2.60.40.60:FF:000252">
    <property type="entry name" value="Cadherin related family member 2"/>
    <property type="match status" value="1"/>
</dbReference>
<protein>
    <recommendedName>
        <fullName evidence="12">Cadherin domain-containing protein</fullName>
    </recommendedName>
</protein>
<feature type="domain" description="Cadherin" evidence="12">
    <location>
        <begin position="793"/>
        <end position="908"/>
    </location>
</feature>
<dbReference type="SMART" id="SM00112">
    <property type="entry name" value="CA"/>
    <property type="match status" value="9"/>
</dbReference>
<dbReference type="GO" id="GO:0005509">
    <property type="term" value="F:calcium ion binding"/>
    <property type="evidence" value="ECO:0007669"/>
    <property type="project" value="UniProtKB-UniRule"/>
</dbReference>
<evidence type="ECO:0000256" key="11">
    <source>
        <dbReference type="SAM" id="SignalP"/>
    </source>
</evidence>
<dbReference type="FunFam" id="2.60.40.60:FF:000094">
    <property type="entry name" value="protocadherin gamma-C4 isoform X2"/>
    <property type="match status" value="1"/>
</dbReference>
<dbReference type="InterPro" id="IPR002126">
    <property type="entry name" value="Cadherin-like_dom"/>
</dbReference>
<feature type="domain" description="Cadherin" evidence="12">
    <location>
        <begin position="122"/>
        <end position="236"/>
    </location>
</feature>
<evidence type="ECO:0000256" key="10">
    <source>
        <dbReference type="SAM" id="Phobius"/>
    </source>
</evidence>
<evidence type="ECO:0000256" key="6">
    <source>
        <dbReference type="ARBA" id="ARBA00022989"/>
    </source>
</evidence>
<feature type="region of interest" description="Disordered" evidence="9">
    <location>
        <begin position="1268"/>
        <end position="1291"/>
    </location>
</feature>
<dbReference type="Ensembl" id="ENSAPET00000017425.1">
    <property type="protein sequence ID" value="ENSAPEP00000016960.1"/>
    <property type="gene ID" value="ENSAPEG00000012124.1"/>
</dbReference>
<dbReference type="GO" id="GO:0007156">
    <property type="term" value="P:homophilic cell adhesion via plasma membrane adhesion molecules"/>
    <property type="evidence" value="ECO:0007669"/>
    <property type="project" value="InterPro"/>
</dbReference>
<dbReference type="CDD" id="cd11304">
    <property type="entry name" value="Cadherin_repeat"/>
    <property type="match status" value="8"/>
</dbReference>
<feature type="compositionally biased region" description="Polar residues" evidence="9">
    <location>
        <begin position="1275"/>
        <end position="1291"/>
    </location>
</feature>
<dbReference type="PANTHER" id="PTHR24026">
    <property type="entry name" value="FAT ATYPICAL CADHERIN-RELATED"/>
    <property type="match status" value="1"/>
</dbReference>
<feature type="chain" id="PRO_5018075017" description="Cadherin domain-containing protein" evidence="11">
    <location>
        <begin position="20"/>
        <end position="1291"/>
    </location>
</feature>
<evidence type="ECO:0000259" key="12">
    <source>
        <dbReference type="PROSITE" id="PS50268"/>
    </source>
</evidence>
<evidence type="ECO:0000256" key="7">
    <source>
        <dbReference type="ARBA" id="ARBA00023136"/>
    </source>
</evidence>
<feature type="domain" description="Cadherin" evidence="12">
    <location>
        <begin position="24"/>
        <end position="121"/>
    </location>
</feature>
<reference evidence="13" key="3">
    <citation type="submission" date="2025-09" db="UniProtKB">
        <authorList>
            <consortium name="Ensembl"/>
        </authorList>
    </citation>
    <scope>IDENTIFICATION</scope>
</reference>
<dbReference type="Proteomes" id="UP000265080">
    <property type="component" value="Chromosome 13"/>
</dbReference>
<dbReference type="PANTHER" id="PTHR24026:SF133">
    <property type="entry name" value="CADHERIN-RELATED FAMILY MEMBER 2"/>
    <property type="match status" value="1"/>
</dbReference>
<evidence type="ECO:0000256" key="5">
    <source>
        <dbReference type="ARBA" id="ARBA00022837"/>
    </source>
</evidence>
<sequence>MGGIARNILLFCLVSFASANNSPVIEPQVYQLCEDTPIKNHAFNIIARDDENDPLTFTLTGPNAAFFSVNPSTGSVTVAQKLDREASNVIILGVTVSDGLNTTPGTITIILQDANDNPPIFEQTSYEATYAETTAVGDLLVRVSATDADTAGAGVVSYHIDQVTPSSGFELFNILSTTGDIRLNGSLNASLTTYYRLQINATDGGGRCHFAEKNFQSSTAFVFITVLDVADLDPQFLGLPYTGSVEENAAVGTAVLQVTAIDMDTGINDVIIYSIEDATVDDLFEISSNDGIISVLSTVDREVIGDTVTLTVKATESKPNINGIYASATAKVVISIVDINDNAPLFYKCTDLADELSCETADQFIGEVDEHSLGFIPLSMMVRDLDRFSNTELILEGEYKDVFSVDPPFTMSESTVQLLVRQPQQLDFEQTQQMVLQVIAIDRDETSFRSVATVTINIRDTNDNSPTFPQDTYKLTVPEHSPNGTKVTIITANDPDTMDKGRITYRLLPDSILPFFDVNQTTGEVYVVDATRLDRETRSLYSATLEARDSDNKPGSTVLEITVTDINDQDPVINRESYLEFVEEGGNLQVTIQATDGDDPDTVNSQIVFAIKPSMYSDLFKIDPKTGVLTNTGVLDREALDPKLNGRIELIVTATDKGDPPRSSSTTVIVSVEDVNDNKPEFNEMSYKFTVKEGEKGAFVGSVNAFDLDQTLDFNRISFSILNGSFGSFIIRTFAEPTGYRGDITVDPDSELDYESARTHFEMWVEAADLEQETAVVLVEVDVLDVNDERPEFKPVSPVAVKENTTITDAVGKFKALDKDGNHSLIYALVSVKCRCSGSLAPCNWFILDPTGEIRVNPEYTVDYEECDQAEVEAQVVDEYTEKGENNSLTTGKVVINIQDINDNAPVFIPTDAVFFVVSESANKGTPVGQVTATDRDSGENREIMFEVAAVRFEDTNNVTTTMKTLFDVLTTQQNGIYVGIIQPTEALDMTLKGKYLVTVKATDTGGLWSAIVLEIFTIDESYKVELEFGIPVSEVEEKRAEIIRSLSAATLTAVEIVTVRETTDETSRAAGRTTVIAYFVYTNGTALTSDEVEVMLSDPKHSAALASLGLNNIGGSNIIDPEVDPWRYILLGVVGGLVIVLTVLATSLLCTRRKYRTKLKAAKAMNSASMVTSDNQKGGAVVPGTNKYTMEGANPVLNLNIDSTLVLDLDHESSDVDKVSLNSLDYSNDMTFPEMDKKSNMHIIEEEEEDNGPPEYIEPLGAALAQRNPKKDSNTPNMGYTNHAFNTTDL</sequence>
<evidence type="ECO:0000256" key="3">
    <source>
        <dbReference type="ARBA" id="ARBA00022729"/>
    </source>
</evidence>
<reference evidence="13 14" key="1">
    <citation type="submission" date="2018-03" db="EMBL/GenBank/DDBJ databases">
        <title>Finding Nemo's genes: A chromosome-scale reference assembly of the genome of the orange clownfish Amphiprion percula.</title>
        <authorList>
            <person name="Lehmann R."/>
        </authorList>
    </citation>
    <scope>NUCLEOTIDE SEQUENCE</scope>
</reference>
<evidence type="ECO:0000256" key="8">
    <source>
        <dbReference type="PROSITE-ProRule" id="PRU00043"/>
    </source>
</evidence>
<feature type="signal peptide" evidence="11">
    <location>
        <begin position="1"/>
        <end position="19"/>
    </location>
</feature>
<dbReference type="InterPro" id="IPR020894">
    <property type="entry name" value="Cadherin_CS"/>
</dbReference>
<dbReference type="STRING" id="161767.ENSAPEP00000016960"/>
<evidence type="ECO:0000256" key="9">
    <source>
        <dbReference type="SAM" id="MobiDB-lite"/>
    </source>
</evidence>
<keyword evidence="5 8" id="KW-0106">Calcium</keyword>
<evidence type="ECO:0000256" key="4">
    <source>
        <dbReference type="ARBA" id="ARBA00022737"/>
    </source>
</evidence>
<keyword evidence="3 11" id="KW-0732">Signal</keyword>
<evidence type="ECO:0000256" key="2">
    <source>
        <dbReference type="ARBA" id="ARBA00022692"/>
    </source>
</evidence>
<proteinExistence type="predicted"/>
<dbReference type="Pfam" id="PF00028">
    <property type="entry name" value="Cadherin"/>
    <property type="match status" value="5"/>
</dbReference>
<feature type="transmembrane region" description="Helical" evidence="10">
    <location>
        <begin position="1127"/>
        <end position="1151"/>
    </location>
</feature>
<dbReference type="GO" id="GO:0050839">
    <property type="term" value="F:cell adhesion molecule binding"/>
    <property type="evidence" value="ECO:0007669"/>
    <property type="project" value="TreeGrafter"/>
</dbReference>
<dbReference type="PROSITE" id="PS00232">
    <property type="entry name" value="CADHERIN_1"/>
    <property type="match status" value="5"/>
</dbReference>
<comment type="subcellular location">
    <subcellularLocation>
        <location evidence="1">Membrane</location>
        <topology evidence="1">Single-pass membrane protein</topology>
    </subcellularLocation>
</comment>
<dbReference type="OMA" id="QTVMLVQ"/>
<dbReference type="PRINTS" id="PR00205">
    <property type="entry name" value="CADHERIN"/>
</dbReference>
<keyword evidence="7 10" id="KW-0472">Membrane</keyword>
<dbReference type="GO" id="GO:0005886">
    <property type="term" value="C:plasma membrane"/>
    <property type="evidence" value="ECO:0007669"/>
    <property type="project" value="InterPro"/>
</dbReference>